<dbReference type="CDD" id="cd01876">
    <property type="entry name" value="YihA_EngB"/>
    <property type="match status" value="1"/>
</dbReference>
<dbReference type="InterPro" id="IPR006073">
    <property type="entry name" value="GTP-bd"/>
</dbReference>
<evidence type="ECO:0000256" key="2">
    <source>
        <dbReference type="ARBA" id="ARBA00009638"/>
    </source>
</evidence>
<organism evidence="12 13">
    <name type="scientific">Zoogloea ramigera</name>
    <dbReference type="NCBI Taxonomy" id="350"/>
    <lineage>
        <taxon>Bacteria</taxon>
        <taxon>Pseudomonadati</taxon>
        <taxon>Pseudomonadota</taxon>
        <taxon>Betaproteobacteria</taxon>
        <taxon>Rhodocyclales</taxon>
        <taxon>Zoogloeaceae</taxon>
        <taxon>Zoogloea</taxon>
    </lineage>
</organism>
<dbReference type="InterPro" id="IPR019987">
    <property type="entry name" value="GTP-bd_ribosome_bio_YsxC"/>
</dbReference>
<dbReference type="NCBIfam" id="TIGR03598">
    <property type="entry name" value="GTPase_YsxC"/>
    <property type="match status" value="1"/>
</dbReference>
<dbReference type="PROSITE" id="PS51706">
    <property type="entry name" value="G_ENGB"/>
    <property type="match status" value="1"/>
</dbReference>
<evidence type="ECO:0000256" key="10">
    <source>
        <dbReference type="HAMAP-Rule" id="MF_00321"/>
    </source>
</evidence>
<reference evidence="12 13" key="1">
    <citation type="submission" date="2019-06" db="EMBL/GenBank/DDBJ databases">
        <title>Whole genome shotgun sequence of Zoogloea ramigera NBRC 15342.</title>
        <authorList>
            <person name="Hosoyama A."/>
            <person name="Uohara A."/>
            <person name="Ohji S."/>
            <person name="Ichikawa N."/>
        </authorList>
    </citation>
    <scope>NUCLEOTIDE SEQUENCE [LARGE SCALE GENOMIC DNA]</scope>
    <source>
        <strain evidence="12 13">NBRC 15342</strain>
    </source>
</reference>
<feature type="domain" description="EngB-type G" evidence="11">
    <location>
        <begin position="64"/>
        <end position="238"/>
    </location>
</feature>
<proteinExistence type="inferred from homology"/>
<dbReference type="GO" id="GO:0046872">
    <property type="term" value="F:metal ion binding"/>
    <property type="evidence" value="ECO:0007669"/>
    <property type="project" value="UniProtKB-KW"/>
</dbReference>
<evidence type="ECO:0000256" key="7">
    <source>
        <dbReference type="ARBA" id="ARBA00023134"/>
    </source>
</evidence>
<evidence type="ECO:0000256" key="3">
    <source>
        <dbReference type="ARBA" id="ARBA00022618"/>
    </source>
</evidence>
<evidence type="ECO:0000313" key="13">
    <source>
        <dbReference type="Proteomes" id="UP000318422"/>
    </source>
</evidence>
<keyword evidence="4" id="KW-0479">Metal-binding</keyword>
<keyword evidence="13" id="KW-1185">Reference proteome</keyword>
<gene>
    <name evidence="10 12" type="primary">engB</name>
    <name evidence="12" type="ORF">ZRA01_19230</name>
</gene>
<dbReference type="GO" id="GO:0000917">
    <property type="term" value="P:division septum assembly"/>
    <property type="evidence" value="ECO:0007669"/>
    <property type="project" value="UniProtKB-KW"/>
</dbReference>
<comment type="function">
    <text evidence="10">Necessary for normal cell division and for the maintenance of normal septation.</text>
</comment>
<dbReference type="PANTHER" id="PTHR11649:SF13">
    <property type="entry name" value="ENGB-TYPE G DOMAIN-CONTAINING PROTEIN"/>
    <property type="match status" value="1"/>
</dbReference>
<comment type="caution">
    <text evidence="12">The sequence shown here is derived from an EMBL/GenBank/DDBJ whole genome shotgun (WGS) entry which is preliminary data.</text>
</comment>
<keyword evidence="3 10" id="KW-0132">Cell division</keyword>
<dbReference type="PANTHER" id="PTHR11649">
    <property type="entry name" value="MSS1/TRME-RELATED GTP-BINDING PROTEIN"/>
    <property type="match status" value="1"/>
</dbReference>
<dbReference type="Pfam" id="PF01926">
    <property type="entry name" value="MMR_HSR1"/>
    <property type="match status" value="1"/>
</dbReference>
<dbReference type="InterPro" id="IPR027417">
    <property type="entry name" value="P-loop_NTPase"/>
</dbReference>
<dbReference type="Gene3D" id="3.40.50.300">
    <property type="entry name" value="P-loop containing nucleotide triphosphate hydrolases"/>
    <property type="match status" value="1"/>
</dbReference>
<dbReference type="InterPro" id="IPR030393">
    <property type="entry name" value="G_ENGB_dom"/>
</dbReference>
<dbReference type="GO" id="GO:0005829">
    <property type="term" value="C:cytosol"/>
    <property type="evidence" value="ECO:0007669"/>
    <property type="project" value="TreeGrafter"/>
</dbReference>
<evidence type="ECO:0000313" key="12">
    <source>
        <dbReference type="EMBL" id="GEC95850.1"/>
    </source>
</evidence>
<evidence type="ECO:0000259" key="11">
    <source>
        <dbReference type="PROSITE" id="PS51706"/>
    </source>
</evidence>
<sequence length="245" mass="26626">MMSSEAKNVGVSNLLFYINSSHLRDAVALQADARCVQVGSSMSLFRHAQFEISIAKPSGLPPPNGPEIAFAGRSNAGKSSAINTLANHVRLAFVSKTPGRTQLINFFRLQNGAVLVDLPGYGYAEVPEAIRRQWQHLLEDYLTRRPNLIGLVLIMDSRHPLKDRDRTMIGWFAPSGRPIHVLLTKSDKLTRSEAAATLAAVRKELAPLGEQVTVQLFSSLKKTGVEEVEQVVGSWLAAAPSASSA</sequence>
<keyword evidence="5 10" id="KW-0547">Nucleotide-binding</keyword>
<dbReference type="GO" id="GO:0005525">
    <property type="term" value="F:GTP binding"/>
    <property type="evidence" value="ECO:0007669"/>
    <property type="project" value="UniProtKB-UniRule"/>
</dbReference>
<evidence type="ECO:0000256" key="5">
    <source>
        <dbReference type="ARBA" id="ARBA00022741"/>
    </source>
</evidence>
<dbReference type="HAMAP" id="MF_00321">
    <property type="entry name" value="GTPase_EngB"/>
    <property type="match status" value="1"/>
</dbReference>
<dbReference type="FunFam" id="3.40.50.300:FF:000098">
    <property type="entry name" value="Probable GTP-binding protein EngB"/>
    <property type="match status" value="1"/>
</dbReference>
<evidence type="ECO:0000256" key="9">
    <source>
        <dbReference type="ARBA" id="ARBA00023306"/>
    </source>
</evidence>
<dbReference type="SUPFAM" id="SSF52540">
    <property type="entry name" value="P-loop containing nucleoside triphosphate hydrolases"/>
    <property type="match status" value="1"/>
</dbReference>
<evidence type="ECO:0000256" key="4">
    <source>
        <dbReference type="ARBA" id="ARBA00022723"/>
    </source>
</evidence>
<keyword evidence="8 10" id="KW-0717">Septation</keyword>
<protein>
    <recommendedName>
        <fullName evidence="10">Probable GTP-binding protein EngB</fullName>
    </recommendedName>
</protein>
<dbReference type="EMBL" id="BJNV01000029">
    <property type="protein sequence ID" value="GEC95850.1"/>
    <property type="molecule type" value="Genomic_DNA"/>
</dbReference>
<evidence type="ECO:0000256" key="1">
    <source>
        <dbReference type="ARBA" id="ARBA00001946"/>
    </source>
</evidence>
<dbReference type="AlphaFoldDB" id="A0A4Y4CZ77"/>
<evidence type="ECO:0000256" key="6">
    <source>
        <dbReference type="ARBA" id="ARBA00022842"/>
    </source>
</evidence>
<keyword evidence="9 10" id="KW-0131">Cell cycle</keyword>
<accession>A0A4Y4CZ77</accession>
<keyword evidence="6" id="KW-0460">Magnesium</keyword>
<comment type="similarity">
    <text evidence="2 10">Belongs to the TRAFAC class TrmE-Era-EngA-EngB-Septin-like GTPase superfamily. EngB GTPase family.</text>
</comment>
<dbReference type="Proteomes" id="UP000318422">
    <property type="component" value="Unassembled WGS sequence"/>
</dbReference>
<keyword evidence="7 10" id="KW-0342">GTP-binding</keyword>
<name>A0A4Y4CZ77_ZOORA</name>
<evidence type="ECO:0000256" key="8">
    <source>
        <dbReference type="ARBA" id="ARBA00023210"/>
    </source>
</evidence>
<comment type="cofactor">
    <cofactor evidence="1">
        <name>Mg(2+)</name>
        <dbReference type="ChEBI" id="CHEBI:18420"/>
    </cofactor>
</comment>